<evidence type="ECO:0000256" key="3">
    <source>
        <dbReference type="ARBA" id="ARBA00022741"/>
    </source>
</evidence>
<evidence type="ECO:0000256" key="1">
    <source>
        <dbReference type="ARBA" id="ARBA00008069"/>
    </source>
</evidence>
<evidence type="ECO:0000256" key="7">
    <source>
        <dbReference type="HAMAP-Rule" id="MF_00120"/>
    </source>
</evidence>
<keyword evidence="10" id="KW-1185">Reference proteome</keyword>
<comment type="function">
    <text evidence="7">Allows the formation of correctly charged Gln-tRNA(Gln) through the transamidation of misacylated Glu-tRNA(Gln) in organisms which lack glutaminyl-tRNA synthetase. The reaction takes place in the presence of glutamine and ATP through an activated gamma-phospho-Glu-tRNA(Gln).</text>
</comment>
<gene>
    <name evidence="7 9" type="primary">gatA</name>
    <name evidence="9" type="ORF">A994_01900</name>
</gene>
<comment type="subunit">
    <text evidence="7">Heterotrimer of A, B and C subunits.</text>
</comment>
<sequence length="475" mass="51925">MGTLQVQIRYSHTLGGNMNILEKSQSIKNHELTSEENLETFIKQIEEHNPNIRAFVELNYDEARKRANEIDDKIKNGQKVGKLAGMVVGIKSNINVEDFHITAASRTLENYQGSYDATVVSRIKAEDGIIIGMTNMDEFAAGSSTETSFFGHTDNPAAPGRIPGGSSGGSAAAIAAGMCDLALGSDTGGSIRNPASHCGVMGFKPTYGAVSRQGLLDLAMSFDQIGPFSRDASGIALMLEVIAGEDRRECTTIDWNVPEFTSSITDPENALKGMKLGVVKEFFDVSDGPIVNIIEDRINQMQEAGAEVVELSFDYLKLCLPTYYLINYVEFFSATRKYDGRKYGERIEEVCGEEVLRRIQMGSYISQKEFSGKYYNKALQARSLIRKEITGLLKDVDVLVGPTVPKLPHKLGTSLEPMEMYAYDILTVIANLAGIPAASTPAGDVNGIPVGMQFQAKPLDDEKIVQLMAAQEWLN</sequence>
<protein>
    <recommendedName>
        <fullName evidence="7">Glutamyl-tRNA(Gln) amidotransferase subunit A</fullName>
        <shortName evidence="7">Glu-ADT subunit A</shortName>
        <ecNumber evidence="7">6.3.5.7</ecNumber>
    </recommendedName>
</protein>
<dbReference type="PATRIC" id="fig|1204725.3.peg.382"/>
<dbReference type="InterPro" id="IPR036928">
    <property type="entry name" value="AS_sf"/>
</dbReference>
<dbReference type="InterPro" id="IPR023631">
    <property type="entry name" value="Amidase_dom"/>
</dbReference>
<keyword evidence="5 7" id="KW-0648">Protein biosynthesis</keyword>
<keyword evidence="4 7" id="KW-0067">ATP-binding</keyword>
<organism evidence="9 10">
    <name type="scientific">Methanobacterium formicicum (strain DSM 3637 / PP1)</name>
    <dbReference type="NCBI Taxonomy" id="1204725"/>
    <lineage>
        <taxon>Archaea</taxon>
        <taxon>Methanobacteriati</taxon>
        <taxon>Methanobacteriota</taxon>
        <taxon>Methanomada group</taxon>
        <taxon>Methanobacteria</taxon>
        <taxon>Methanobacteriales</taxon>
        <taxon>Methanobacteriaceae</taxon>
        <taxon>Methanobacterium</taxon>
    </lineage>
</organism>
<dbReference type="GO" id="GO:0016740">
    <property type="term" value="F:transferase activity"/>
    <property type="evidence" value="ECO:0007669"/>
    <property type="project" value="UniProtKB-KW"/>
</dbReference>
<dbReference type="SUPFAM" id="SSF75304">
    <property type="entry name" value="Amidase signature (AS) enzymes"/>
    <property type="match status" value="1"/>
</dbReference>
<dbReference type="InterPro" id="IPR000120">
    <property type="entry name" value="Amidase"/>
</dbReference>
<dbReference type="AlphaFoldDB" id="K2RW62"/>
<dbReference type="GO" id="GO:0050567">
    <property type="term" value="F:glutaminyl-tRNA synthase (glutamine-hydrolyzing) activity"/>
    <property type="evidence" value="ECO:0007669"/>
    <property type="project" value="UniProtKB-UniRule"/>
</dbReference>
<feature type="domain" description="Amidase" evidence="8">
    <location>
        <begin position="36"/>
        <end position="464"/>
    </location>
</feature>
<dbReference type="HAMAP" id="MF_00120">
    <property type="entry name" value="GatA"/>
    <property type="match status" value="1"/>
</dbReference>
<keyword evidence="3 7" id="KW-0547">Nucleotide-binding</keyword>
<dbReference type="NCBIfam" id="TIGR00132">
    <property type="entry name" value="gatA"/>
    <property type="match status" value="1"/>
</dbReference>
<dbReference type="EC" id="6.3.5.7" evidence="7"/>
<dbReference type="PANTHER" id="PTHR11895:SF7">
    <property type="entry name" value="GLUTAMYL-TRNA(GLN) AMIDOTRANSFERASE SUBUNIT A, MITOCHONDRIAL"/>
    <property type="match status" value="1"/>
</dbReference>
<reference evidence="9 10" key="1">
    <citation type="journal article" date="2012" name="J. Bacteriol.">
        <title>Draft genome sequence of Methanobacterium formicicum DSM 3637, an archaebacterium isolated from the methane producer amoeba Pelomyxa palustris.</title>
        <authorList>
            <person name="Gutierrez G."/>
        </authorList>
    </citation>
    <scope>NUCLEOTIDE SEQUENCE [LARGE SCALE GENOMIC DNA]</scope>
    <source>
        <strain evidence="10">DSM 3637 / PP1</strain>
    </source>
</reference>
<proteinExistence type="inferred from homology"/>
<evidence type="ECO:0000256" key="4">
    <source>
        <dbReference type="ARBA" id="ARBA00022840"/>
    </source>
</evidence>
<dbReference type="Pfam" id="PF01425">
    <property type="entry name" value="Amidase"/>
    <property type="match status" value="1"/>
</dbReference>
<evidence type="ECO:0000313" key="10">
    <source>
        <dbReference type="Proteomes" id="UP000007360"/>
    </source>
</evidence>
<dbReference type="Proteomes" id="UP000007360">
    <property type="component" value="Unassembled WGS sequence"/>
</dbReference>
<name>K2RW62_METFP</name>
<dbReference type="GO" id="GO:0030956">
    <property type="term" value="C:glutamyl-tRNA(Gln) amidotransferase complex"/>
    <property type="evidence" value="ECO:0007669"/>
    <property type="project" value="InterPro"/>
</dbReference>
<dbReference type="PANTHER" id="PTHR11895">
    <property type="entry name" value="TRANSAMIDASE"/>
    <property type="match status" value="1"/>
</dbReference>
<dbReference type="InterPro" id="IPR004412">
    <property type="entry name" value="GatA"/>
</dbReference>
<feature type="active site" description="Charge relay system" evidence="7">
    <location>
        <position position="166"/>
    </location>
</feature>
<evidence type="ECO:0000256" key="2">
    <source>
        <dbReference type="ARBA" id="ARBA00022598"/>
    </source>
</evidence>
<comment type="catalytic activity">
    <reaction evidence="6 7">
        <text>L-glutamyl-tRNA(Gln) + L-glutamine + ATP + H2O = L-glutaminyl-tRNA(Gln) + L-glutamate + ADP + phosphate + H(+)</text>
        <dbReference type="Rhea" id="RHEA:17521"/>
        <dbReference type="Rhea" id="RHEA-COMP:9681"/>
        <dbReference type="Rhea" id="RHEA-COMP:9684"/>
        <dbReference type="ChEBI" id="CHEBI:15377"/>
        <dbReference type="ChEBI" id="CHEBI:15378"/>
        <dbReference type="ChEBI" id="CHEBI:29985"/>
        <dbReference type="ChEBI" id="CHEBI:30616"/>
        <dbReference type="ChEBI" id="CHEBI:43474"/>
        <dbReference type="ChEBI" id="CHEBI:58359"/>
        <dbReference type="ChEBI" id="CHEBI:78520"/>
        <dbReference type="ChEBI" id="CHEBI:78521"/>
        <dbReference type="ChEBI" id="CHEBI:456216"/>
        <dbReference type="EC" id="6.3.5.7"/>
    </reaction>
</comment>
<evidence type="ECO:0000256" key="5">
    <source>
        <dbReference type="ARBA" id="ARBA00022917"/>
    </source>
</evidence>
<feature type="active site" description="Charge relay system" evidence="7">
    <location>
        <position position="91"/>
    </location>
</feature>
<evidence type="ECO:0000256" key="6">
    <source>
        <dbReference type="ARBA" id="ARBA00047407"/>
    </source>
</evidence>
<dbReference type="PROSITE" id="PS00571">
    <property type="entry name" value="AMIDASES"/>
    <property type="match status" value="1"/>
</dbReference>
<dbReference type="GO" id="GO:0006412">
    <property type="term" value="P:translation"/>
    <property type="evidence" value="ECO:0007669"/>
    <property type="project" value="UniProtKB-UniRule"/>
</dbReference>
<dbReference type="GO" id="GO:0005524">
    <property type="term" value="F:ATP binding"/>
    <property type="evidence" value="ECO:0007669"/>
    <property type="project" value="UniProtKB-KW"/>
</dbReference>
<evidence type="ECO:0000259" key="8">
    <source>
        <dbReference type="Pfam" id="PF01425"/>
    </source>
</evidence>
<comment type="caution">
    <text evidence="9">The sequence shown here is derived from an EMBL/GenBank/DDBJ whole genome shotgun (WGS) entry which is preliminary data.</text>
</comment>
<feature type="active site" description="Acyl-ester intermediate" evidence="7">
    <location>
        <position position="190"/>
    </location>
</feature>
<comment type="similarity">
    <text evidence="1 7">Belongs to the amidase family. GatA subfamily.</text>
</comment>
<keyword evidence="2 7" id="KW-0436">Ligase</keyword>
<dbReference type="Gene3D" id="3.90.1300.10">
    <property type="entry name" value="Amidase signature (AS) domain"/>
    <property type="match status" value="1"/>
</dbReference>
<dbReference type="InterPro" id="IPR020556">
    <property type="entry name" value="Amidase_CS"/>
</dbReference>
<evidence type="ECO:0000313" key="9">
    <source>
        <dbReference type="EMBL" id="EKF87000.1"/>
    </source>
</evidence>
<accession>K2RW62</accession>
<dbReference type="EMBL" id="AMPO01000001">
    <property type="protein sequence ID" value="EKF87000.1"/>
    <property type="molecule type" value="Genomic_DNA"/>
</dbReference>